<sequence length="426" mass="46649">MKLIVAGATGLVGSEIIKESLRISEITSVIALARQPVKLHQNCNDGASASKLKSVLVRDYGEYSDEAKAEFADADACIWTVAVTPFRASNLAFAEVTRVCQTCTIAGFEAMYEAGPARPFRFVYFSADGTPRDLSKKPRIMGDYQIMRGETEHMVLDLPKKYDGVEVCIAQPGVVTNSTTWSRAVVASVFRATNTVTRVFPNVSRTQLAAAVLNQAIRGFEKETLSNTDLEEIVDDVLGVLLDAGKTIFHLPQYSPKEIFVLETVVRGAGCVVRRVLVNGKEMLGKACGNGLVDSKLEQELANLQNMRRNRLFHHTSIGVPQLLVYVKHPSLYDMGVIWGDGKTSNVIVDEEDDAWLIDFAGGFTEGLCTMWTPGKGSGRAGEHDPHEVEADVVNAKHSVLIREPHRLGVIDIGESGQFIRQPNRA</sequence>
<evidence type="ECO:0000313" key="2">
    <source>
        <dbReference type="Proteomes" id="UP001201980"/>
    </source>
</evidence>
<dbReference type="Proteomes" id="UP001201980">
    <property type="component" value="Unassembled WGS sequence"/>
</dbReference>
<organism evidence="1 2">
    <name type="scientific">Zalerion maritima</name>
    <dbReference type="NCBI Taxonomy" id="339359"/>
    <lineage>
        <taxon>Eukaryota</taxon>
        <taxon>Fungi</taxon>
        <taxon>Dikarya</taxon>
        <taxon>Ascomycota</taxon>
        <taxon>Pezizomycotina</taxon>
        <taxon>Sordariomycetes</taxon>
        <taxon>Lulworthiomycetidae</taxon>
        <taxon>Lulworthiales</taxon>
        <taxon>Lulworthiaceae</taxon>
        <taxon>Zalerion</taxon>
    </lineage>
</organism>
<dbReference type="AlphaFoldDB" id="A0AAD5RVT3"/>
<dbReference type="PANTHER" id="PTHR14097">
    <property type="entry name" value="OXIDOREDUCTASE HTATIP2"/>
    <property type="match status" value="1"/>
</dbReference>
<dbReference type="Gene3D" id="3.40.50.720">
    <property type="entry name" value="NAD(P)-binding Rossmann-like Domain"/>
    <property type="match status" value="1"/>
</dbReference>
<keyword evidence="2" id="KW-1185">Reference proteome</keyword>
<dbReference type="SUPFAM" id="SSF51735">
    <property type="entry name" value="NAD(P)-binding Rossmann-fold domains"/>
    <property type="match status" value="1"/>
</dbReference>
<protein>
    <recommendedName>
        <fullName evidence="3">NAD(P)-binding domain-containing protein</fullName>
    </recommendedName>
</protein>
<gene>
    <name evidence="1" type="ORF">MKZ38_005795</name>
</gene>
<proteinExistence type="predicted"/>
<accession>A0AAD5RVT3</accession>
<comment type="caution">
    <text evidence="1">The sequence shown here is derived from an EMBL/GenBank/DDBJ whole genome shotgun (WGS) entry which is preliminary data.</text>
</comment>
<reference evidence="1" key="1">
    <citation type="submission" date="2022-07" db="EMBL/GenBank/DDBJ databases">
        <title>Draft genome sequence of Zalerion maritima ATCC 34329, a (micro)plastics degrading marine fungus.</title>
        <authorList>
            <person name="Paco A."/>
            <person name="Goncalves M.F.M."/>
            <person name="Rocha-Santos T.A.P."/>
            <person name="Alves A."/>
        </authorList>
    </citation>
    <scope>NUCLEOTIDE SEQUENCE</scope>
    <source>
        <strain evidence="1">ATCC 34329</strain>
    </source>
</reference>
<dbReference type="PANTHER" id="PTHR14097:SF9">
    <property type="entry name" value="EPIMERASE, PUTATIVE (AFU_ORTHOLOGUE AFUA_8G07320)-RELATED"/>
    <property type="match status" value="1"/>
</dbReference>
<dbReference type="EMBL" id="JAKWBI020000034">
    <property type="protein sequence ID" value="KAJ2905282.1"/>
    <property type="molecule type" value="Genomic_DNA"/>
</dbReference>
<dbReference type="InterPro" id="IPR036291">
    <property type="entry name" value="NAD(P)-bd_dom_sf"/>
</dbReference>
<evidence type="ECO:0008006" key="3">
    <source>
        <dbReference type="Google" id="ProtNLM"/>
    </source>
</evidence>
<evidence type="ECO:0000313" key="1">
    <source>
        <dbReference type="EMBL" id="KAJ2905282.1"/>
    </source>
</evidence>
<name>A0AAD5RVT3_9PEZI</name>